<dbReference type="InterPro" id="IPR036179">
    <property type="entry name" value="Ig-like_dom_sf"/>
</dbReference>
<dbReference type="PANTHER" id="PTHR11422">
    <property type="entry name" value="T-CELL SURFACE GLYCOPROTEIN CD4"/>
    <property type="match status" value="1"/>
</dbReference>
<dbReference type="GO" id="GO:0042289">
    <property type="term" value="F:MHC class II protein binding"/>
    <property type="evidence" value="ECO:0007669"/>
    <property type="project" value="TreeGrafter"/>
</dbReference>
<dbReference type="AlphaFoldDB" id="A0A6P7HKT8"/>
<keyword evidence="2" id="KW-0472">Membrane</keyword>
<feature type="domain" description="Ig-like" evidence="3">
    <location>
        <begin position="126"/>
        <end position="190"/>
    </location>
</feature>
<evidence type="ECO:0000313" key="6">
    <source>
        <dbReference type="RefSeq" id="XP_028252566.1"/>
    </source>
</evidence>
<dbReference type="GO" id="GO:1990782">
    <property type="term" value="F:protein tyrosine kinase binding"/>
    <property type="evidence" value="ECO:0007669"/>
    <property type="project" value="TreeGrafter"/>
</dbReference>
<dbReference type="RefSeq" id="XP_028252566.1">
    <property type="nucleotide sequence ID" value="XM_028396765.1"/>
</dbReference>
<accession>A0A6P7HKT8</accession>
<sequence length="293" mass="32287">MDSNVHVTAAGASAPSSSDWTLPPLLVKDGDGVTLPCVTEDQDGCESLSWIFSSPSQSAAADVMVKSGQRDEETSGRRSLTANCSLVIKNVTAEDDGLYTCRNESQHDDDVRSHLFVVSMREHRTGDVVTLNCTVPTHDWCRHEVRWVHDRRDKDRTPQQRCSASTELPASYLKQKYTCEVTDVHTKRVHLLEFRRPSSGQKPVGYRSETSADSSPNSRSNAVVPTSTPPLVGWRIIYVSLGLMTLIVCVVAVHIWTRVKGNKAEMNDNTGPNEDAEDDGPTTYENTGDSSVH</sequence>
<dbReference type="InterPro" id="IPR013783">
    <property type="entry name" value="Ig-like_fold"/>
</dbReference>
<feature type="compositionally biased region" description="Polar residues" evidence="1">
    <location>
        <begin position="283"/>
        <end position="293"/>
    </location>
</feature>
<dbReference type="PROSITE" id="PS50835">
    <property type="entry name" value="IG_LIKE"/>
    <property type="match status" value="2"/>
</dbReference>
<dbReference type="SMART" id="SM00409">
    <property type="entry name" value="IG"/>
    <property type="match status" value="1"/>
</dbReference>
<dbReference type="GO" id="GO:0042110">
    <property type="term" value="P:T cell activation"/>
    <property type="evidence" value="ECO:0007669"/>
    <property type="project" value="TreeGrafter"/>
</dbReference>
<protein>
    <submittedName>
        <fullName evidence="5 6">Uncharacterized protein LOC114428401 isoform X1</fullName>
    </submittedName>
</protein>
<keyword evidence="2" id="KW-0812">Transmembrane</keyword>
<dbReference type="PANTHER" id="PTHR11422:SF5">
    <property type="entry name" value="DIVERSE IMMUNOGLOBULIN DOMAIN-CONTAINING PROTEIN 1.1 ISOFORM X1-RELATED"/>
    <property type="match status" value="1"/>
</dbReference>
<name>A0A6P7HKT8_9TELE</name>
<dbReference type="GeneID" id="114428401"/>
<dbReference type="GO" id="GO:0045121">
    <property type="term" value="C:membrane raft"/>
    <property type="evidence" value="ECO:0007669"/>
    <property type="project" value="TreeGrafter"/>
</dbReference>
<dbReference type="Gene3D" id="2.60.40.10">
    <property type="entry name" value="Immunoglobulins"/>
    <property type="match status" value="1"/>
</dbReference>
<dbReference type="InterPro" id="IPR003599">
    <property type="entry name" value="Ig_sub"/>
</dbReference>
<gene>
    <name evidence="5 6" type="primary">LOC114428401</name>
</gene>
<reference evidence="5 6" key="1">
    <citation type="submission" date="2025-04" db="UniProtKB">
        <authorList>
            <consortium name="RefSeq"/>
        </authorList>
    </citation>
    <scope>IDENTIFICATION</scope>
</reference>
<feature type="region of interest" description="Disordered" evidence="1">
    <location>
        <begin position="198"/>
        <end position="226"/>
    </location>
</feature>
<evidence type="ECO:0000313" key="5">
    <source>
        <dbReference type="RefSeq" id="XP_028252564.1"/>
    </source>
</evidence>
<dbReference type="InterPro" id="IPR013106">
    <property type="entry name" value="Ig_V-set"/>
</dbReference>
<evidence type="ECO:0000256" key="2">
    <source>
        <dbReference type="SAM" id="Phobius"/>
    </source>
</evidence>
<dbReference type="InterPro" id="IPR003598">
    <property type="entry name" value="Ig_sub2"/>
</dbReference>
<dbReference type="GO" id="GO:0009897">
    <property type="term" value="C:external side of plasma membrane"/>
    <property type="evidence" value="ECO:0007669"/>
    <property type="project" value="TreeGrafter"/>
</dbReference>
<dbReference type="RefSeq" id="XP_028252564.1">
    <property type="nucleotide sequence ID" value="XM_028396763.1"/>
</dbReference>
<dbReference type="OrthoDB" id="8437569at2759"/>
<organism evidence="4 6">
    <name type="scientific">Parambassis ranga</name>
    <name type="common">Indian glassy fish</name>
    <dbReference type="NCBI Taxonomy" id="210632"/>
    <lineage>
        <taxon>Eukaryota</taxon>
        <taxon>Metazoa</taxon>
        <taxon>Chordata</taxon>
        <taxon>Craniata</taxon>
        <taxon>Vertebrata</taxon>
        <taxon>Euteleostomi</taxon>
        <taxon>Actinopterygii</taxon>
        <taxon>Neopterygii</taxon>
        <taxon>Teleostei</taxon>
        <taxon>Neoteleostei</taxon>
        <taxon>Acanthomorphata</taxon>
        <taxon>Ovalentaria</taxon>
        <taxon>Ambassidae</taxon>
        <taxon>Parambassis</taxon>
    </lineage>
</organism>
<feature type="region of interest" description="Disordered" evidence="1">
    <location>
        <begin position="263"/>
        <end position="293"/>
    </location>
</feature>
<dbReference type="GO" id="GO:0035723">
    <property type="term" value="P:interleukin-15-mediated signaling pathway"/>
    <property type="evidence" value="ECO:0007669"/>
    <property type="project" value="TreeGrafter"/>
</dbReference>
<dbReference type="GO" id="GO:0070374">
    <property type="term" value="P:positive regulation of ERK1 and ERK2 cascade"/>
    <property type="evidence" value="ECO:0007669"/>
    <property type="project" value="TreeGrafter"/>
</dbReference>
<evidence type="ECO:0000259" key="3">
    <source>
        <dbReference type="PROSITE" id="PS50835"/>
    </source>
</evidence>
<dbReference type="SMART" id="SM00408">
    <property type="entry name" value="IGc2"/>
    <property type="match status" value="1"/>
</dbReference>
<evidence type="ECO:0000256" key="1">
    <source>
        <dbReference type="SAM" id="MobiDB-lite"/>
    </source>
</evidence>
<feature type="domain" description="Ig-like" evidence="3">
    <location>
        <begin position="15"/>
        <end position="119"/>
    </location>
</feature>
<dbReference type="SMART" id="SM00406">
    <property type="entry name" value="IGv"/>
    <property type="match status" value="1"/>
</dbReference>
<proteinExistence type="predicted"/>
<evidence type="ECO:0000313" key="4">
    <source>
        <dbReference type="Proteomes" id="UP000515145"/>
    </source>
</evidence>
<dbReference type="InterPro" id="IPR007110">
    <property type="entry name" value="Ig-like_dom"/>
</dbReference>
<dbReference type="Proteomes" id="UP000515145">
    <property type="component" value="Chromosome 24"/>
</dbReference>
<feature type="transmembrane region" description="Helical" evidence="2">
    <location>
        <begin position="236"/>
        <end position="256"/>
    </location>
</feature>
<keyword evidence="4" id="KW-1185">Reference proteome</keyword>
<dbReference type="SUPFAM" id="SSF48726">
    <property type="entry name" value="Immunoglobulin"/>
    <property type="match status" value="1"/>
</dbReference>
<dbReference type="Pfam" id="PF07686">
    <property type="entry name" value="V-set"/>
    <property type="match status" value="1"/>
</dbReference>
<keyword evidence="2" id="KW-1133">Transmembrane helix</keyword>
<feature type="compositionally biased region" description="Polar residues" evidence="1">
    <location>
        <begin position="208"/>
        <end position="226"/>
    </location>
</feature>